<protein>
    <submittedName>
        <fullName evidence="1">Uncharacterized protein</fullName>
    </submittedName>
</protein>
<evidence type="ECO:0000313" key="2">
    <source>
        <dbReference type="Proteomes" id="UP000582090"/>
    </source>
</evidence>
<comment type="caution">
    <text evidence="1">The sequence shown here is derived from an EMBL/GenBank/DDBJ whole genome shotgun (WGS) entry which is preliminary data.</text>
</comment>
<accession>A0A7W6CQJ7</accession>
<dbReference type="EMBL" id="JACIDW010000001">
    <property type="protein sequence ID" value="MBB3962599.1"/>
    <property type="molecule type" value="Genomic_DNA"/>
</dbReference>
<sequence length="62" mass="6833">MTAEAQSLKIVDDRPLSTMTLKYWNATTAPAFTRIGGIALWTRNDGAGRSTSRRADTANFEQ</sequence>
<dbReference type="RefSeq" id="WP_183898893.1">
    <property type="nucleotide sequence ID" value="NZ_JACIDW010000001.1"/>
</dbReference>
<evidence type="ECO:0000313" key="1">
    <source>
        <dbReference type="EMBL" id="MBB3962599.1"/>
    </source>
</evidence>
<dbReference type="AlphaFoldDB" id="A0A7W6CQJ7"/>
<organism evidence="1 2">
    <name type="scientific">Rhizobium metallidurans</name>
    <dbReference type="NCBI Taxonomy" id="1265931"/>
    <lineage>
        <taxon>Bacteria</taxon>
        <taxon>Pseudomonadati</taxon>
        <taxon>Pseudomonadota</taxon>
        <taxon>Alphaproteobacteria</taxon>
        <taxon>Hyphomicrobiales</taxon>
        <taxon>Rhizobiaceae</taxon>
        <taxon>Rhizobium/Agrobacterium group</taxon>
        <taxon>Rhizobium</taxon>
    </lineage>
</organism>
<name>A0A7W6CQJ7_9HYPH</name>
<dbReference type="Proteomes" id="UP000582090">
    <property type="component" value="Unassembled WGS sequence"/>
</dbReference>
<proteinExistence type="predicted"/>
<gene>
    <name evidence="1" type="ORF">GGQ67_000217</name>
</gene>
<keyword evidence="2" id="KW-1185">Reference proteome</keyword>
<reference evidence="1 2" key="1">
    <citation type="submission" date="2020-08" db="EMBL/GenBank/DDBJ databases">
        <title>Genomic Encyclopedia of Type Strains, Phase IV (KMG-IV): sequencing the most valuable type-strain genomes for metagenomic binning, comparative biology and taxonomic classification.</title>
        <authorList>
            <person name="Goeker M."/>
        </authorList>
    </citation>
    <scope>NUCLEOTIDE SEQUENCE [LARGE SCALE GENOMIC DNA]</scope>
    <source>
        <strain evidence="1 2">DSM 26575</strain>
    </source>
</reference>